<evidence type="ECO:0000313" key="2">
    <source>
        <dbReference type="EMBL" id="GHG07656.1"/>
    </source>
</evidence>
<feature type="transmembrane region" description="Helical" evidence="1">
    <location>
        <begin position="119"/>
        <end position="137"/>
    </location>
</feature>
<feature type="transmembrane region" description="Helical" evidence="1">
    <location>
        <begin position="43"/>
        <end position="59"/>
    </location>
</feature>
<keyword evidence="1" id="KW-0812">Transmembrane</keyword>
<feature type="transmembrane region" description="Helical" evidence="1">
    <location>
        <begin position="157"/>
        <end position="176"/>
    </location>
</feature>
<feature type="transmembrane region" description="Helical" evidence="1">
    <location>
        <begin position="65"/>
        <end position="82"/>
    </location>
</feature>
<sequence>MTININELWQQQTINNADLEKYLHRKESESNDLLMQLANKYQANIKWIGIGALLSMIVLPLLELYYMGAALTLTFVSVYIISNKRLNALHLIDKNQSCLAYLTDYRQYLSQSQQFYGKLYQFIYPLLFVSALGQFFTGEVGEYFLLSFTDDNDAMVFGVPVLVACYSLLATGLIAISAKALYNKEVEHIYGQDFSKLDGLISELEALT</sequence>
<protein>
    <submittedName>
        <fullName evidence="2">Uncharacterized protein</fullName>
    </submittedName>
</protein>
<accession>A0A919BR93</accession>
<gene>
    <name evidence="2" type="ORF">GCM10017161_41700</name>
</gene>
<evidence type="ECO:0000256" key="1">
    <source>
        <dbReference type="SAM" id="Phobius"/>
    </source>
</evidence>
<reference evidence="2" key="1">
    <citation type="journal article" date="2014" name="Int. J. Syst. Evol. Microbiol.">
        <title>Complete genome sequence of Corynebacterium casei LMG S-19264T (=DSM 44701T), isolated from a smear-ripened cheese.</title>
        <authorList>
            <consortium name="US DOE Joint Genome Institute (JGI-PGF)"/>
            <person name="Walter F."/>
            <person name="Albersmeier A."/>
            <person name="Kalinowski J."/>
            <person name="Ruckert C."/>
        </authorList>
    </citation>
    <scope>NUCLEOTIDE SEQUENCE</scope>
    <source>
        <strain evidence="2">KCTC 42731</strain>
    </source>
</reference>
<organism evidence="2 3">
    <name type="scientific">Thalassotalea marina</name>
    <dbReference type="NCBI Taxonomy" id="1673741"/>
    <lineage>
        <taxon>Bacteria</taxon>
        <taxon>Pseudomonadati</taxon>
        <taxon>Pseudomonadota</taxon>
        <taxon>Gammaproteobacteria</taxon>
        <taxon>Alteromonadales</taxon>
        <taxon>Colwelliaceae</taxon>
        <taxon>Thalassotalea</taxon>
    </lineage>
</organism>
<proteinExistence type="predicted"/>
<comment type="caution">
    <text evidence="2">The sequence shown here is derived from an EMBL/GenBank/DDBJ whole genome shotgun (WGS) entry which is preliminary data.</text>
</comment>
<dbReference type="EMBL" id="BNCK01000015">
    <property type="protein sequence ID" value="GHG07656.1"/>
    <property type="molecule type" value="Genomic_DNA"/>
</dbReference>
<keyword evidence="1" id="KW-1133">Transmembrane helix</keyword>
<keyword evidence="3" id="KW-1185">Reference proteome</keyword>
<dbReference type="AlphaFoldDB" id="A0A919BR93"/>
<reference evidence="2" key="2">
    <citation type="submission" date="2020-09" db="EMBL/GenBank/DDBJ databases">
        <authorList>
            <person name="Sun Q."/>
            <person name="Kim S."/>
        </authorList>
    </citation>
    <scope>NUCLEOTIDE SEQUENCE</scope>
    <source>
        <strain evidence="2">KCTC 42731</strain>
    </source>
</reference>
<name>A0A919BR93_9GAMM</name>
<evidence type="ECO:0000313" key="3">
    <source>
        <dbReference type="Proteomes" id="UP000623842"/>
    </source>
</evidence>
<dbReference type="RefSeq" id="WP_189774796.1">
    <property type="nucleotide sequence ID" value="NZ_BNCK01000015.1"/>
</dbReference>
<keyword evidence="1" id="KW-0472">Membrane</keyword>
<dbReference type="Proteomes" id="UP000623842">
    <property type="component" value="Unassembled WGS sequence"/>
</dbReference>